<dbReference type="InterPro" id="IPR042529">
    <property type="entry name" value="IF_2B-like_C"/>
</dbReference>
<dbReference type="GO" id="GO:0005829">
    <property type="term" value="C:cytosol"/>
    <property type="evidence" value="ECO:0007669"/>
    <property type="project" value="UniProtKB-SubCell"/>
</dbReference>
<dbReference type="PANTHER" id="PTHR10233:SF14">
    <property type="entry name" value="TRANSLATION INITIATION FACTOR EIF-2B SUBUNIT DELTA"/>
    <property type="match status" value="1"/>
</dbReference>
<evidence type="ECO:0000256" key="10">
    <source>
        <dbReference type="SAM" id="MobiDB-lite"/>
    </source>
</evidence>
<evidence type="ECO:0000256" key="5">
    <source>
        <dbReference type="ARBA" id="ARBA00022917"/>
    </source>
</evidence>
<dbReference type="InterPro" id="IPR000649">
    <property type="entry name" value="IF-2B-related"/>
</dbReference>
<dbReference type="OrthoDB" id="10254737at2759"/>
<dbReference type="STRING" id="329884.A0A4U0XUE5"/>
<keyword evidence="5" id="KW-0648">Protein biosynthesis</keyword>
<dbReference type="EMBL" id="NAJQ01000107">
    <property type="protein sequence ID" value="TKA78675.1"/>
    <property type="molecule type" value="Genomic_DNA"/>
</dbReference>
<comment type="subunit">
    <text evidence="8">Component of the translation initiation factor 2B (eIF2B) complex which is a heterodecamer of two sets of five different subunits: alpha, beta, gamma, delta and epsilon. Subunits alpha, beta and delta comprise a regulatory subcomplex and subunits epsilon and gamma comprise a catalytic subcomplex. Within the complex, the hexameric regulatory complex resides at the center, with the two heterodimeric catalytic subcomplexes bound on opposite sides.</text>
</comment>
<dbReference type="Gene3D" id="1.20.120.420">
    <property type="entry name" value="translation initiation factor eif-2b, domain 1"/>
    <property type="match status" value="1"/>
</dbReference>
<evidence type="ECO:0000256" key="2">
    <source>
        <dbReference type="ARBA" id="ARBA00007251"/>
    </source>
</evidence>
<feature type="region of interest" description="Disordered" evidence="10">
    <location>
        <begin position="1"/>
        <end position="125"/>
    </location>
</feature>
<comment type="caution">
    <text evidence="11">The sequence shown here is derived from an EMBL/GenBank/DDBJ whole genome shotgun (WGS) entry which is preliminary data.</text>
</comment>
<feature type="compositionally biased region" description="Basic and acidic residues" evidence="10">
    <location>
        <begin position="30"/>
        <end position="43"/>
    </location>
</feature>
<comment type="subcellular location">
    <subcellularLocation>
        <location evidence="1">Cytoplasm</location>
        <location evidence="1">Cytosol</location>
    </subcellularLocation>
</comment>
<dbReference type="PANTHER" id="PTHR10233">
    <property type="entry name" value="TRANSLATION INITIATION FACTOR EIF-2B"/>
    <property type="match status" value="1"/>
</dbReference>
<dbReference type="SUPFAM" id="SSF100950">
    <property type="entry name" value="NagB/RpiA/CoA transferase-like"/>
    <property type="match status" value="1"/>
</dbReference>
<evidence type="ECO:0000256" key="1">
    <source>
        <dbReference type="ARBA" id="ARBA00004514"/>
    </source>
</evidence>
<sequence>MSEQGQPTEHAKAAEEPKVSPAELKKRAKAEKQARRAAQKEQEGATGEVPPAANGAHQDYTAQKQSGQQDQKGKGPQAKGQPQPKPSKQGGQESKQERAGPSTQSMPVRGKAAPTAPSKEQPKKDNTVVELLSHLYPVQRRPNLIGVSKDVHPAVLALGLQISTYEICGSSARCVAMLLAFKEAIQAYTTPRDTSLPRHLVSHHLSPQIDYLRSCRPLAESMGNAIRWLKKLIVELDPDKPEHEAKDLLCEEIDRFVHERITVTDQAIASSARNQIRNGSAVLTYAKSAIVEKTILQAHEQGTRFRVIVVDSRPLLEGKRLATSLMRAGLEVQYVPFSGLAHVMKDATLVLLGAHSMLSNGRLQSRVGTASVALRAHKTDVPVIVCCESVKFSGKVALDSIVLNEIAPPEELLLSSPAQPAVHPTAVTTATGKEVSEDDEPAAKLKSLHDWSSIANLRLLNPVYDITPAEYIRMVICEYGSVPPSSVPVVHRLANEGM</sequence>
<gene>
    <name evidence="11" type="ORF">B0A55_04505</name>
</gene>
<organism evidence="11 12">
    <name type="scientific">Friedmanniomyces simplex</name>
    <dbReference type="NCBI Taxonomy" id="329884"/>
    <lineage>
        <taxon>Eukaryota</taxon>
        <taxon>Fungi</taxon>
        <taxon>Dikarya</taxon>
        <taxon>Ascomycota</taxon>
        <taxon>Pezizomycotina</taxon>
        <taxon>Dothideomycetes</taxon>
        <taxon>Dothideomycetidae</taxon>
        <taxon>Mycosphaerellales</taxon>
        <taxon>Teratosphaeriaceae</taxon>
        <taxon>Friedmanniomyces</taxon>
    </lineage>
</organism>
<proteinExistence type="inferred from homology"/>
<comment type="similarity">
    <text evidence="2 9">Belongs to the eIF-2B alpha/beta/delta subunits family.</text>
</comment>
<dbReference type="InterPro" id="IPR037171">
    <property type="entry name" value="NagB/RpiA_transferase-like"/>
</dbReference>
<keyword evidence="12" id="KW-1185">Reference proteome</keyword>
<evidence type="ECO:0000256" key="6">
    <source>
        <dbReference type="ARBA" id="ARBA00044147"/>
    </source>
</evidence>
<name>A0A4U0XUE5_9PEZI</name>
<keyword evidence="4" id="KW-0396">Initiation factor</keyword>
<reference evidence="11 12" key="1">
    <citation type="submission" date="2017-03" db="EMBL/GenBank/DDBJ databases">
        <title>Genomes of endolithic fungi from Antarctica.</title>
        <authorList>
            <person name="Coleine C."/>
            <person name="Masonjones S."/>
            <person name="Stajich J.E."/>
        </authorList>
    </citation>
    <scope>NUCLEOTIDE SEQUENCE [LARGE SCALE GENOMIC DNA]</scope>
    <source>
        <strain evidence="11 12">CCFEE 5184</strain>
    </source>
</reference>
<evidence type="ECO:0000256" key="8">
    <source>
        <dbReference type="ARBA" id="ARBA00046432"/>
    </source>
</evidence>
<evidence type="ECO:0000256" key="3">
    <source>
        <dbReference type="ARBA" id="ARBA00022490"/>
    </source>
</evidence>
<dbReference type="AlphaFoldDB" id="A0A4U0XUE5"/>
<feature type="compositionally biased region" description="Basic and acidic residues" evidence="10">
    <location>
        <begin position="9"/>
        <end position="18"/>
    </location>
</feature>
<evidence type="ECO:0000313" key="12">
    <source>
        <dbReference type="Proteomes" id="UP000309340"/>
    </source>
</evidence>
<dbReference type="GO" id="GO:0003743">
    <property type="term" value="F:translation initiation factor activity"/>
    <property type="evidence" value="ECO:0007669"/>
    <property type="project" value="UniProtKB-KW"/>
</dbReference>
<accession>A0A4U0XUE5</accession>
<keyword evidence="3" id="KW-0963">Cytoplasm</keyword>
<dbReference type="Gene3D" id="3.40.50.10470">
    <property type="entry name" value="Translation initiation factor eif-2b, domain 2"/>
    <property type="match status" value="1"/>
</dbReference>
<evidence type="ECO:0000256" key="4">
    <source>
        <dbReference type="ARBA" id="ARBA00022540"/>
    </source>
</evidence>
<dbReference type="InterPro" id="IPR027363">
    <property type="entry name" value="M1Pi_N"/>
</dbReference>
<evidence type="ECO:0000256" key="7">
    <source>
        <dbReference type="ARBA" id="ARBA00044356"/>
    </source>
</evidence>
<dbReference type="Proteomes" id="UP000309340">
    <property type="component" value="Unassembled WGS sequence"/>
</dbReference>
<protein>
    <recommendedName>
        <fullName evidence="6">Translation initiation factor eIF2B subunit delta</fullName>
    </recommendedName>
    <alternativeName>
        <fullName evidence="7">eIF2B GDP-GTP exchange factor subunit delta</fullName>
    </alternativeName>
</protein>
<evidence type="ECO:0000256" key="9">
    <source>
        <dbReference type="RuleBase" id="RU003814"/>
    </source>
</evidence>
<feature type="compositionally biased region" description="Low complexity" evidence="10">
    <location>
        <begin position="62"/>
        <end position="92"/>
    </location>
</feature>
<evidence type="ECO:0000313" key="11">
    <source>
        <dbReference type="EMBL" id="TKA78675.1"/>
    </source>
</evidence>
<dbReference type="Pfam" id="PF01008">
    <property type="entry name" value="IF-2B"/>
    <property type="match status" value="1"/>
</dbReference>